<dbReference type="Proteomes" id="UP000712281">
    <property type="component" value="Unassembled WGS sequence"/>
</dbReference>
<gene>
    <name evidence="1" type="ORF">F2Q68_00015295</name>
</gene>
<comment type="caution">
    <text evidence="1">The sequence shown here is derived from an EMBL/GenBank/DDBJ whole genome shotgun (WGS) entry which is preliminary data.</text>
</comment>
<evidence type="ECO:0000313" key="2">
    <source>
        <dbReference type="Proteomes" id="UP000712281"/>
    </source>
</evidence>
<dbReference type="AlphaFoldDB" id="A0A8S9HHM6"/>
<accession>A0A8S9HHM6</accession>
<organism evidence="1 2">
    <name type="scientific">Brassica cretica</name>
    <name type="common">Mustard</name>
    <dbReference type="NCBI Taxonomy" id="69181"/>
    <lineage>
        <taxon>Eukaryota</taxon>
        <taxon>Viridiplantae</taxon>
        <taxon>Streptophyta</taxon>
        <taxon>Embryophyta</taxon>
        <taxon>Tracheophyta</taxon>
        <taxon>Spermatophyta</taxon>
        <taxon>Magnoliopsida</taxon>
        <taxon>eudicotyledons</taxon>
        <taxon>Gunneridae</taxon>
        <taxon>Pentapetalae</taxon>
        <taxon>rosids</taxon>
        <taxon>malvids</taxon>
        <taxon>Brassicales</taxon>
        <taxon>Brassicaceae</taxon>
        <taxon>Brassiceae</taxon>
        <taxon>Brassica</taxon>
    </lineage>
</organism>
<proteinExistence type="predicted"/>
<dbReference type="EMBL" id="QGKW02001940">
    <property type="protein sequence ID" value="KAF2556590.1"/>
    <property type="molecule type" value="Genomic_DNA"/>
</dbReference>
<reference evidence="1" key="1">
    <citation type="submission" date="2019-12" db="EMBL/GenBank/DDBJ databases">
        <title>Genome sequencing and annotation of Brassica cretica.</title>
        <authorList>
            <person name="Studholme D.J."/>
            <person name="Sarris P.F."/>
        </authorList>
    </citation>
    <scope>NUCLEOTIDE SEQUENCE</scope>
    <source>
        <strain evidence="1">PFS-001/15</strain>
        <tissue evidence="1">Leaf</tissue>
    </source>
</reference>
<protein>
    <submittedName>
        <fullName evidence="1">Uncharacterized protein</fullName>
    </submittedName>
</protein>
<evidence type="ECO:0000313" key="1">
    <source>
        <dbReference type="EMBL" id="KAF2556590.1"/>
    </source>
</evidence>
<sequence>MVLIFHSFKGFFRSETNVEDFPGSLLGQGSLLGSLLTFNALEDFQEVFWKTMVESSPMSLLSFQI</sequence>
<name>A0A8S9HHM6_BRACR</name>